<feature type="region of interest" description="Disordered" evidence="9">
    <location>
        <begin position="393"/>
        <end position="428"/>
    </location>
</feature>
<dbReference type="VEuPathDB" id="TriTrypDB:Tb427_000161400"/>
<sequence length="428" mass="45633">MSTPNQAVAAALLFCLGATVVAADVTAGSNAGAFAALCGIIGLAETPITLPTQPEDPTASYKKLRKLNMTLAPQEWRTSFNKKGDNDQWEAADKPSKMPSEEWTELWPQWLEDAQQLTAPKARQAVLEEEQLTGLTEGELKHLTPKVATATNAVRILIAKYNELKADLAAVTADSAKADLNLIVYGNAKPTGRAVVIGEAFGSSAGTWQAVCEGNAAQHNAKTLAAVAYCLCCKNSNSVDGTDKVCSPQQTGASDWNPSQAPGTTQWAEIRKLCALRPLKVLTAATLSARIAAITNHMSTDGTSTYLGHFIKTGCTGSKSNGQCVKYTDIAEGDTTKLATIPWLQKLDTLHDKLLKQEAANAAARRIDLVISSITNNIKGLANEARIQTLHATTNSKKSTDSAKQTQQVSSAECQNITEKSKCKDNCE</sequence>
<keyword evidence="5 10" id="KW-0732">Signal</keyword>
<name>M4SW70_9TRYP</name>
<evidence type="ECO:0000256" key="4">
    <source>
        <dbReference type="ARBA" id="ARBA00022622"/>
    </source>
</evidence>
<dbReference type="VEuPathDB" id="TriTrypDB:Tb927.5.5240"/>
<organism evidence="12">
    <name type="scientific">Trypanosoma brucei</name>
    <dbReference type="NCBI Taxonomy" id="5691"/>
    <lineage>
        <taxon>Eukaryota</taxon>
        <taxon>Discoba</taxon>
        <taxon>Euglenozoa</taxon>
        <taxon>Kinetoplastea</taxon>
        <taxon>Metakinetoplastina</taxon>
        <taxon>Trypanosomatida</taxon>
        <taxon>Trypanosomatidae</taxon>
        <taxon>Trypanosoma</taxon>
    </lineage>
</organism>
<dbReference type="EMBL" id="KC612843">
    <property type="protein sequence ID" value="AGH60274.1"/>
    <property type="molecule type" value="Genomic_DNA"/>
</dbReference>
<feature type="compositionally biased region" description="Basic and acidic residues" evidence="9">
    <location>
        <begin position="419"/>
        <end position="428"/>
    </location>
</feature>
<dbReference type="Pfam" id="PF13206">
    <property type="entry name" value="VSG_B"/>
    <property type="match status" value="1"/>
</dbReference>
<keyword evidence="3" id="KW-1003">Cell membrane</keyword>
<feature type="signal peptide" evidence="10">
    <location>
        <begin position="1"/>
        <end position="23"/>
    </location>
</feature>
<evidence type="ECO:0000256" key="6">
    <source>
        <dbReference type="ARBA" id="ARBA00023136"/>
    </source>
</evidence>
<reference evidence="12" key="2">
    <citation type="journal article" date="2014" name="Mol. Biochem. Parasitol.">
        <title>Capturing the variant surface glycoprotein repertoire (the VSGnome) of Trypanosoma brucei Lister 427.</title>
        <authorList>
            <person name="Cross G.A."/>
            <person name="Kim H.S."/>
            <person name="Wickstead B."/>
        </authorList>
    </citation>
    <scope>NUCLEOTIDE SEQUENCE</scope>
    <source>
        <strain evidence="12">Lister 427</strain>
    </source>
</reference>
<feature type="region of interest" description="Disordered" evidence="9">
    <location>
        <begin position="79"/>
        <end position="100"/>
    </location>
</feature>
<keyword evidence="6" id="KW-0472">Membrane</keyword>
<keyword evidence="4" id="KW-0336">GPI-anchor</keyword>
<keyword evidence="7" id="KW-0325">Glycoprotein</keyword>
<accession>M4SW70</accession>
<dbReference type="GO" id="GO:0098552">
    <property type="term" value="C:side of membrane"/>
    <property type="evidence" value="ECO:0007669"/>
    <property type="project" value="UniProtKB-KW"/>
</dbReference>
<dbReference type="InterPro" id="IPR025932">
    <property type="entry name" value="Trypano_VSG_B_N_dom"/>
</dbReference>
<evidence type="ECO:0000256" key="10">
    <source>
        <dbReference type="SAM" id="SignalP"/>
    </source>
</evidence>
<feature type="compositionally biased region" description="Polar residues" evidence="9">
    <location>
        <begin position="393"/>
        <end position="418"/>
    </location>
</feature>
<evidence type="ECO:0000256" key="1">
    <source>
        <dbReference type="ARBA" id="ARBA00002523"/>
    </source>
</evidence>
<comment type="function">
    <text evidence="1">VSG forms a coat on the surface of the parasite. The trypanosome evades the immune response of the host by expressing a series of antigenically distinct VSGs from an estimated 1000 VSG genes.</text>
</comment>
<feature type="chain" id="PRO_5004057946" evidence="10">
    <location>
        <begin position="24"/>
        <end position="428"/>
    </location>
</feature>
<reference evidence="12" key="1">
    <citation type="submission" date="2013-02" db="EMBL/GenBank/DDBJ databases">
        <authorList>
            <person name="Cross G.A.M."/>
            <person name="Kim H.-S."/>
            <person name="Wickstead B."/>
        </authorList>
    </citation>
    <scope>NUCLEOTIDE SEQUENCE</scope>
    <source>
        <strain evidence="12">Lister 427</strain>
    </source>
</reference>
<evidence type="ECO:0000256" key="8">
    <source>
        <dbReference type="ARBA" id="ARBA00023288"/>
    </source>
</evidence>
<evidence type="ECO:0000259" key="11">
    <source>
        <dbReference type="Pfam" id="PF13206"/>
    </source>
</evidence>
<evidence type="ECO:0000256" key="9">
    <source>
        <dbReference type="SAM" id="MobiDB-lite"/>
    </source>
</evidence>
<evidence type="ECO:0000256" key="2">
    <source>
        <dbReference type="ARBA" id="ARBA00004609"/>
    </source>
</evidence>
<feature type="compositionally biased region" description="Basic and acidic residues" evidence="9">
    <location>
        <begin position="82"/>
        <end position="100"/>
    </location>
</feature>
<evidence type="ECO:0000313" key="12">
    <source>
        <dbReference type="EMBL" id="AGH60274.1"/>
    </source>
</evidence>
<protein>
    <submittedName>
        <fullName evidence="12">Variant surface glycoprotein 1341</fullName>
    </submittedName>
</protein>
<evidence type="ECO:0000256" key="7">
    <source>
        <dbReference type="ARBA" id="ARBA00023180"/>
    </source>
</evidence>
<comment type="subcellular location">
    <subcellularLocation>
        <location evidence="2">Cell membrane</location>
        <topology evidence="2">Lipid-anchor</topology>
        <topology evidence="2">GPI-anchor</topology>
    </subcellularLocation>
</comment>
<evidence type="ECO:0000256" key="3">
    <source>
        <dbReference type="ARBA" id="ARBA00022475"/>
    </source>
</evidence>
<dbReference type="AlphaFoldDB" id="M4SW70"/>
<feature type="domain" description="Trypanosome variant surface glycoprotein B-type N-terminal" evidence="11">
    <location>
        <begin position="13"/>
        <end position="368"/>
    </location>
</feature>
<proteinExistence type="predicted"/>
<keyword evidence="8" id="KW-0449">Lipoprotein</keyword>
<evidence type="ECO:0000256" key="5">
    <source>
        <dbReference type="ARBA" id="ARBA00022729"/>
    </source>
</evidence>
<dbReference type="GO" id="GO:0005886">
    <property type="term" value="C:plasma membrane"/>
    <property type="evidence" value="ECO:0007669"/>
    <property type="project" value="UniProtKB-SubCell"/>
</dbReference>